<feature type="signal peptide" evidence="1">
    <location>
        <begin position="1"/>
        <end position="23"/>
    </location>
</feature>
<gene>
    <name evidence="2" type="ORF">PFY12_06625</name>
</gene>
<keyword evidence="2" id="KW-0449">Lipoprotein</keyword>
<evidence type="ECO:0000256" key="1">
    <source>
        <dbReference type="SAM" id="SignalP"/>
    </source>
</evidence>
<dbReference type="EMBL" id="CP115859">
    <property type="protein sequence ID" value="WBV61792.1"/>
    <property type="molecule type" value="Genomic_DNA"/>
</dbReference>
<accession>A0ABY7QQ85</accession>
<feature type="chain" id="PRO_5045622872" evidence="1">
    <location>
        <begin position="24"/>
        <end position="475"/>
    </location>
</feature>
<protein>
    <submittedName>
        <fullName evidence="2">SusD/RagB family nutrient-binding outer membrane lipoprotein</fullName>
    </submittedName>
</protein>
<dbReference type="SUPFAM" id="SSF48452">
    <property type="entry name" value="TPR-like"/>
    <property type="match status" value="1"/>
</dbReference>
<dbReference type="InterPro" id="IPR041662">
    <property type="entry name" value="SusD-like_2"/>
</dbReference>
<evidence type="ECO:0000313" key="2">
    <source>
        <dbReference type="EMBL" id="WBV61792.1"/>
    </source>
</evidence>
<dbReference type="Proteomes" id="UP001210978">
    <property type="component" value="Chromosome"/>
</dbReference>
<keyword evidence="1" id="KW-0732">Signal</keyword>
<dbReference type="Gene3D" id="1.25.40.390">
    <property type="match status" value="1"/>
</dbReference>
<dbReference type="PROSITE" id="PS51257">
    <property type="entry name" value="PROKAR_LIPOPROTEIN"/>
    <property type="match status" value="1"/>
</dbReference>
<keyword evidence="3" id="KW-1185">Reference proteome</keyword>
<reference evidence="2 3" key="1">
    <citation type="submission" date="2023-01" db="EMBL/GenBank/DDBJ databases">
        <title>Complete genome of Chryseobacterium camelliae VAN22-5A.</title>
        <authorList>
            <person name="Zong G."/>
            <person name="Cao G."/>
        </authorList>
    </citation>
    <scope>NUCLEOTIDE SEQUENCE [LARGE SCALE GENOMIC DNA]</scope>
    <source>
        <strain evidence="2 3">VAN22-5A</strain>
    </source>
</reference>
<name>A0ABY7QQ85_9FLAO</name>
<sequence length="475" mass="53222">MKKIILGSLVAFSLLSCSNEDYAELNVDPKNPTEVPASFLFTNGVKSLFDQMGNTSVNRNIFRLVAQQWTECQYTEETNYDIRNRGIPDTHVTLMYTNVLYDLKKAKESLLSDETLLPAEKKNQEAMITLVEVYAWQQLVDLFGNMPYTEALQGNANTTPKYDDALAIYKDLLNKTTAAYNNLNSSAAGFENDFIYNNDISKWKKLAASLKFKLAMRLADADPALSKQEAEAAYNLGLMASNADNFTLQYEDNTVNANPLYADLVLSGRQDFVPADTFVNYLNGLSDPRRTVFFDDNKTPYIGGVYGDFNTYTDFTHIGDVFFTRNLAGDLMDYSEISFLLADARERGYNVGSTAAVYYTNAVTASMQYWGISAADIATYLARPDVNYATAPGTWKQKIAKQFWIAMYNRGFEAWTVWRMYDAPTLSLPAATGNPVPNRFTYPVIEKNLNGANLAQAASAIGGDTQQTKLFWDKF</sequence>
<dbReference type="Pfam" id="PF12771">
    <property type="entry name" value="SusD-like_2"/>
    <property type="match status" value="1"/>
</dbReference>
<dbReference type="InterPro" id="IPR011990">
    <property type="entry name" value="TPR-like_helical_dom_sf"/>
</dbReference>
<proteinExistence type="predicted"/>
<organism evidence="2 3">
    <name type="scientific">Chryseobacterium camelliae</name>
    <dbReference type="NCBI Taxonomy" id="1265445"/>
    <lineage>
        <taxon>Bacteria</taxon>
        <taxon>Pseudomonadati</taxon>
        <taxon>Bacteroidota</taxon>
        <taxon>Flavobacteriia</taxon>
        <taxon>Flavobacteriales</taxon>
        <taxon>Weeksellaceae</taxon>
        <taxon>Chryseobacterium group</taxon>
        <taxon>Chryseobacterium</taxon>
    </lineage>
</organism>
<dbReference type="RefSeq" id="WP_271150054.1">
    <property type="nucleotide sequence ID" value="NZ_CP115859.1"/>
</dbReference>
<evidence type="ECO:0000313" key="3">
    <source>
        <dbReference type="Proteomes" id="UP001210978"/>
    </source>
</evidence>